<dbReference type="EMBL" id="JAMZEJ010000007">
    <property type="protein sequence ID" value="MCQ8241557.1"/>
    <property type="molecule type" value="Genomic_DNA"/>
</dbReference>
<evidence type="ECO:0000313" key="5">
    <source>
        <dbReference type="Proteomes" id="UP001524547"/>
    </source>
</evidence>
<name>A0ABT1W090_9PROT</name>
<evidence type="ECO:0000256" key="2">
    <source>
        <dbReference type="ARBA" id="ARBA00023295"/>
    </source>
</evidence>
<protein>
    <submittedName>
        <fullName evidence="4">Nucleoside hydrolase</fullName>
    </submittedName>
</protein>
<dbReference type="GO" id="GO:0016787">
    <property type="term" value="F:hydrolase activity"/>
    <property type="evidence" value="ECO:0007669"/>
    <property type="project" value="UniProtKB-KW"/>
</dbReference>
<accession>A0ABT1W090</accession>
<evidence type="ECO:0000313" key="4">
    <source>
        <dbReference type="EMBL" id="MCQ8241557.1"/>
    </source>
</evidence>
<dbReference type="InterPro" id="IPR036452">
    <property type="entry name" value="Ribo_hydro-like"/>
</dbReference>
<gene>
    <name evidence="4" type="ORF">NFI88_11990</name>
</gene>
<dbReference type="InterPro" id="IPR023186">
    <property type="entry name" value="IUNH"/>
</dbReference>
<keyword evidence="2" id="KW-0326">Glycosidase</keyword>
<feature type="domain" description="Inosine/uridine-preferring nucleoside hydrolase" evidence="3">
    <location>
        <begin position="60"/>
        <end position="375"/>
    </location>
</feature>
<comment type="caution">
    <text evidence="4">The sequence shown here is derived from an EMBL/GenBank/DDBJ whole genome shotgun (WGS) entry which is preliminary data.</text>
</comment>
<evidence type="ECO:0000259" key="3">
    <source>
        <dbReference type="Pfam" id="PF01156"/>
    </source>
</evidence>
<reference evidence="4 5" key="1">
    <citation type="submission" date="2022-06" db="EMBL/GenBank/DDBJ databases">
        <title>Rhizosaccharibacter gen. nov. sp. nov. KSS12, endophytic bacteria isolated from sugarcane.</title>
        <authorList>
            <person name="Pitiwittayakul N."/>
        </authorList>
    </citation>
    <scope>NUCLEOTIDE SEQUENCE [LARGE SCALE GENOMIC DNA]</scope>
    <source>
        <strain evidence="4 5">KSS12</strain>
    </source>
</reference>
<dbReference type="PANTHER" id="PTHR12304:SF4">
    <property type="entry name" value="URIDINE NUCLEOSIDASE"/>
    <property type="match status" value="1"/>
</dbReference>
<dbReference type="Gene3D" id="3.90.245.10">
    <property type="entry name" value="Ribonucleoside hydrolase-like"/>
    <property type="match status" value="1"/>
</dbReference>
<dbReference type="Pfam" id="PF01156">
    <property type="entry name" value="IU_nuc_hydro"/>
    <property type="match status" value="1"/>
</dbReference>
<dbReference type="InterPro" id="IPR001910">
    <property type="entry name" value="Inosine/uridine_hydrolase_dom"/>
</dbReference>
<dbReference type="Proteomes" id="UP001524547">
    <property type="component" value="Unassembled WGS sequence"/>
</dbReference>
<sequence length="393" mass="43225">MIPFSRFPSFFRIVRGAERAGTPRGRRRAWLPALLLALVPVAARAEPPRLVLLDDDGFGLAQWMVIASPDVRVLGITSVSGDVWQKQATAQQLRGVEIAGRTDIPVVAGATYPLLNSEALTERWEALYGKLVWKGAWMKRWVEPTEQKLPPYHGPDVVPDLPEGNPTHKAADGIAAEFLVRTVRAHPGQVSIIATGPFTNLALAQRLDPEFASLAKELVYMGGSLNPRQRLPGTAAEQFAREFSNSPRREFNIRFDPEAASIVMRAPWRRIVMVPVDPSTQTELSPALLARLSAADTPVARALRGRPTGFPLWDEIAAAVWLDPSLIRRSHAAFVDTNTQFGPGYGDILSWTPGYEPGLGEQKEQVVEEVDVPRMEAMMQRLVARPASGAPSR</sequence>
<dbReference type="PANTHER" id="PTHR12304">
    <property type="entry name" value="INOSINE-URIDINE PREFERRING NUCLEOSIDE HYDROLASE"/>
    <property type="match status" value="1"/>
</dbReference>
<dbReference type="RefSeq" id="WP_422920305.1">
    <property type="nucleotide sequence ID" value="NZ_JAMZEJ010000007.1"/>
</dbReference>
<dbReference type="SUPFAM" id="SSF53590">
    <property type="entry name" value="Nucleoside hydrolase"/>
    <property type="match status" value="1"/>
</dbReference>
<evidence type="ECO:0000256" key="1">
    <source>
        <dbReference type="ARBA" id="ARBA00022801"/>
    </source>
</evidence>
<organism evidence="4 5">
    <name type="scientific">Rhizosaccharibacter radicis</name>
    <dbReference type="NCBI Taxonomy" id="2782605"/>
    <lineage>
        <taxon>Bacteria</taxon>
        <taxon>Pseudomonadati</taxon>
        <taxon>Pseudomonadota</taxon>
        <taxon>Alphaproteobacteria</taxon>
        <taxon>Acetobacterales</taxon>
        <taxon>Acetobacteraceae</taxon>
        <taxon>Rhizosaccharibacter</taxon>
    </lineage>
</organism>
<keyword evidence="1 4" id="KW-0378">Hydrolase</keyword>
<keyword evidence="5" id="KW-1185">Reference proteome</keyword>
<proteinExistence type="predicted"/>